<dbReference type="AlphaFoldDB" id="A0A177LY15"/>
<name>A0A177LY15_METMH</name>
<proteinExistence type="predicted"/>
<evidence type="ECO:0000313" key="1">
    <source>
        <dbReference type="EMBL" id="OAH97852.1"/>
    </source>
</evidence>
<sequence length="68" mass="7696">MLKSKYGVIRAVAIHRKIFSGITPGKIYKNSDARLKIFEVASWHPPVYLKFLSPRTQIETSCDADQAC</sequence>
<dbReference type="EMBL" id="LUUH01000095">
    <property type="protein sequence ID" value="OAH97852.1"/>
    <property type="molecule type" value="Genomic_DNA"/>
</dbReference>
<gene>
    <name evidence="1" type="ORF">A1353_22560</name>
</gene>
<organism evidence="1 2">
    <name type="scientific">Methylomonas methanica</name>
    <dbReference type="NCBI Taxonomy" id="421"/>
    <lineage>
        <taxon>Bacteria</taxon>
        <taxon>Pseudomonadati</taxon>
        <taxon>Pseudomonadota</taxon>
        <taxon>Gammaproteobacteria</taxon>
        <taxon>Methylococcales</taxon>
        <taxon>Methylococcaceae</taxon>
        <taxon>Methylomonas</taxon>
    </lineage>
</organism>
<evidence type="ECO:0000313" key="2">
    <source>
        <dbReference type="Proteomes" id="UP000077763"/>
    </source>
</evidence>
<protein>
    <submittedName>
        <fullName evidence="1">Uncharacterized protein</fullName>
    </submittedName>
</protein>
<reference evidence="1 2" key="1">
    <citation type="submission" date="2016-03" db="EMBL/GenBank/DDBJ databases">
        <authorList>
            <person name="Ploux O."/>
        </authorList>
    </citation>
    <scope>NUCLEOTIDE SEQUENCE [LARGE SCALE GENOMIC DNA]</scope>
    <source>
        <strain evidence="1 2">R-45371</strain>
    </source>
</reference>
<comment type="caution">
    <text evidence="1">The sequence shown here is derived from an EMBL/GenBank/DDBJ whole genome shotgun (WGS) entry which is preliminary data.</text>
</comment>
<dbReference type="Proteomes" id="UP000077763">
    <property type="component" value="Unassembled WGS sequence"/>
</dbReference>
<accession>A0A177LY15</accession>